<gene>
    <name evidence="1" type="ORF">GCM10007877_14430</name>
</gene>
<reference evidence="1 2" key="1">
    <citation type="journal article" date="2014" name="Int. J. Syst. Evol. Microbiol.">
        <title>Complete genome sequence of Corynebacterium casei LMG S-19264T (=DSM 44701T), isolated from a smear-ripened cheese.</title>
        <authorList>
            <consortium name="US DOE Joint Genome Institute (JGI-PGF)"/>
            <person name="Walter F."/>
            <person name="Albersmeier A."/>
            <person name="Kalinowski J."/>
            <person name="Ruckert C."/>
        </authorList>
    </citation>
    <scope>NUCLEOTIDE SEQUENCE [LARGE SCALE GENOMIC DNA]</scope>
    <source>
        <strain evidence="1 2">NBRC 110095</strain>
    </source>
</reference>
<keyword evidence="2" id="KW-1185">Reference proteome</keyword>
<sequence>MNSEEFVEAVKEIVRDSAIEDTIENLEDPPGRKIPEAEKQRSEWFNNLCDKDRSNVESIVTEAVDEALFGLLAVLDGSRAIQDGEDKGRLLLVHKGLTEVLLNDPDKIGLHDLYNAKD</sequence>
<proteinExistence type="predicted"/>
<dbReference type="EMBL" id="BSPD01000034">
    <property type="protein sequence ID" value="GLS25729.1"/>
    <property type="molecule type" value="Genomic_DNA"/>
</dbReference>
<dbReference type="Proteomes" id="UP001156870">
    <property type="component" value="Unassembled WGS sequence"/>
</dbReference>
<comment type="caution">
    <text evidence="1">The sequence shown here is derived from an EMBL/GenBank/DDBJ whole genome shotgun (WGS) entry which is preliminary data.</text>
</comment>
<name>A0AA37WLA1_9GAMM</name>
<accession>A0AA37WLA1</accession>
<evidence type="ECO:0000313" key="2">
    <source>
        <dbReference type="Proteomes" id="UP001156870"/>
    </source>
</evidence>
<protein>
    <submittedName>
        <fullName evidence="1">Uncharacterized protein</fullName>
    </submittedName>
</protein>
<dbReference type="AlphaFoldDB" id="A0AA37WLA1"/>
<dbReference type="RefSeq" id="WP_232595854.1">
    <property type="nucleotide sequence ID" value="NZ_BSPD01000034.1"/>
</dbReference>
<evidence type="ECO:0000313" key="1">
    <source>
        <dbReference type="EMBL" id="GLS25729.1"/>
    </source>
</evidence>
<organism evidence="1 2">
    <name type="scientific">Marinibactrum halimedae</name>
    <dbReference type="NCBI Taxonomy" id="1444977"/>
    <lineage>
        <taxon>Bacteria</taxon>
        <taxon>Pseudomonadati</taxon>
        <taxon>Pseudomonadota</taxon>
        <taxon>Gammaproteobacteria</taxon>
        <taxon>Cellvibrionales</taxon>
        <taxon>Cellvibrionaceae</taxon>
        <taxon>Marinibactrum</taxon>
    </lineage>
</organism>